<name>A0ABN3WMC3_STRTU</name>
<evidence type="ECO:0000313" key="2">
    <source>
        <dbReference type="Proteomes" id="UP001501102"/>
    </source>
</evidence>
<evidence type="ECO:0008006" key="3">
    <source>
        <dbReference type="Google" id="ProtNLM"/>
    </source>
</evidence>
<dbReference type="Proteomes" id="UP001501102">
    <property type="component" value="Unassembled WGS sequence"/>
</dbReference>
<dbReference type="Gene3D" id="2.60.120.560">
    <property type="entry name" value="Exo-inulinase, domain 1"/>
    <property type="match status" value="1"/>
</dbReference>
<reference evidence="1 2" key="1">
    <citation type="journal article" date="2019" name="Int. J. Syst. Evol. Microbiol.">
        <title>The Global Catalogue of Microorganisms (GCM) 10K type strain sequencing project: providing services to taxonomists for standard genome sequencing and annotation.</title>
        <authorList>
            <consortium name="The Broad Institute Genomics Platform"/>
            <consortium name="The Broad Institute Genome Sequencing Center for Infectious Disease"/>
            <person name="Wu L."/>
            <person name="Ma J."/>
        </authorList>
    </citation>
    <scope>NUCLEOTIDE SEQUENCE [LARGE SCALE GENOMIC DNA]</scope>
    <source>
        <strain evidence="1 2">JCM 4087</strain>
    </source>
</reference>
<sequence length="234" mass="25442">MTRVQRLLLAVAALIGLGFGAYVLWSEENAPAGPWAEGSVHGPWRTVFDGHGEVTGHDDGLTLSPAPAPRPEETHAALVVSTAAYANVDYAARMRTVSQLRTPTPNPWEVPWLLWAYADPEHFYYLTLKPNGWELGKRDPAYPGGQRFLATGPGSFPVGRTSAVRIAQRGARMEVSVDGRGLVAYQDQERPYEQGSVGDVHGGRERGLQRGFGALGPGIRVRMPDVNRGHSFST</sequence>
<organism evidence="1 2">
    <name type="scientific">Streptomyces thioluteus</name>
    <dbReference type="NCBI Taxonomy" id="66431"/>
    <lineage>
        <taxon>Bacteria</taxon>
        <taxon>Bacillati</taxon>
        <taxon>Actinomycetota</taxon>
        <taxon>Actinomycetes</taxon>
        <taxon>Kitasatosporales</taxon>
        <taxon>Streptomycetaceae</taxon>
        <taxon>Streptomyces</taxon>
    </lineage>
</organism>
<dbReference type="RefSeq" id="WP_344961964.1">
    <property type="nucleotide sequence ID" value="NZ_BAAAXZ010000063.1"/>
</dbReference>
<protein>
    <recommendedName>
        <fullName evidence="3">Calcium-binding protein</fullName>
    </recommendedName>
</protein>
<keyword evidence="2" id="KW-1185">Reference proteome</keyword>
<evidence type="ECO:0000313" key="1">
    <source>
        <dbReference type="EMBL" id="GAA2921223.1"/>
    </source>
</evidence>
<dbReference type="EMBL" id="BAAAXZ010000063">
    <property type="protein sequence ID" value="GAA2921223.1"/>
    <property type="molecule type" value="Genomic_DNA"/>
</dbReference>
<gene>
    <name evidence="1" type="ORF">GCM10020221_16780</name>
</gene>
<accession>A0ABN3WMC3</accession>
<comment type="caution">
    <text evidence="1">The sequence shown here is derived from an EMBL/GenBank/DDBJ whole genome shotgun (WGS) entry which is preliminary data.</text>
</comment>
<proteinExistence type="predicted"/>